<protein>
    <recommendedName>
        <fullName evidence="4">Transmembrane protein</fullName>
    </recommendedName>
</protein>
<name>A0A9P3GIJ8_9APHY</name>
<gene>
    <name evidence="2" type="ORF">PsYK624_116150</name>
</gene>
<keyword evidence="1" id="KW-0812">Transmembrane</keyword>
<organism evidence="2 3">
    <name type="scientific">Phanerochaete sordida</name>
    <dbReference type="NCBI Taxonomy" id="48140"/>
    <lineage>
        <taxon>Eukaryota</taxon>
        <taxon>Fungi</taxon>
        <taxon>Dikarya</taxon>
        <taxon>Basidiomycota</taxon>
        <taxon>Agaricomycotina</taxon>
        <taxon>Agaricomycetes</taxon>
        <taxon>Polyporales</taxon>
        <taxon>Phanerochaetaceae</taxon>
        <taxon>Phanerochaete</taxon>
    </lineage>
</organism>
<comment type="caution">
    <text evidence="2">The sequence shown here is derived from an EMBL/GenBank/DDBJ whole genome shotgun (WGS) entry which is preliminary data.</text>
</comment>
<dbReference type="OrthoDB" id="1882547at2759"/>
<evidence type="ECO:0000313" key="2">
    <source>
        <dbReference type="EMBL" id="GJE95431.1"/>
    </source>
</evidence>
<dbReference type="Proteomes" id="UP000703269">
    <property type="component" value="Unassembled WGS sequence"/>
</dbReference>
<keyword evidence="1" id="KW-0472">Membrane</keyword>
<sequence length="107" mass="11706">MAFDFAARQSQAESPSVSLEKGAYRMRAPARRSGLASALTVDTILANAKTSHKRKRTRRGSHGASRDGLHLIVREERRLAVLVVLLVCAAVTCFAGAYYLFTTSPRI</sequence>
<feature type="transmembrane region" description="Helical" evidence="1">
    <location>
        <begin position="79"/>
        <end position="101"/>
    </location>
</feature>
<accession>A0A9P3GIJ8</accession>
<dbReference type="EMBL" id="BPQB01000048">
    <property type="protein sequence ID" value="GJE95431.1"/>
    <property type="molecule type" value="Genomic_DNA"/>
</dbReference>
<evidence type="ECO:0000313" key="3">
    <source>
        <dbReference type="Proteomes" id="UP000703269"/>
    </source>
</evidence>
<proteinExistence type="predicted"/>
<evidence type="ECO:0008006" key="4">
    <source>
        <dbReference type="Google" id="ProtNLM"/>
    </source>
</evidence>
<keyword evidence="3" id="KW-1185">Reference proteome</keyword>
<evidence type="ECO:0000256" key="1">
    <source>
        <dbReference type="SAM" id="Phobius"/>
    </source>
</evidence>
<reference evidence="2 3" key="1">
    <citation type="submission" date="2021-08" db="EMBL/GenBank/DDBJ databases">
        <title>Draft Genome Sequence of Phanerochaete sordida strain YK-624.</title>
        <authorList>
            <person name="Mori T."/>
            <person name="Dohra H."/>
            <person name="Suzuki T."/>
            <person name="Kawagishi H."/>
            <person name="Hirai H."/>
        </authorList>
    </citation>
    <scope>NUCLEOTIDE SEQUENCE [LARGE SCALE GENOMIC DNA]</scope>
    <source>
        <strain evidence="2 3">YK-624</strain>
    </source>
</reference>
<keyword evidence="1" id="KW-1133">Transmembrane helix</keyword>
<dbReference type="AlphaFoldDB" id="A0A9P3GIJ8"/>